<evidence type="ECO:0000313" key="3">
    <source>
        <dbReference type="EMBL" id="NBH60644.1"/>
    </source>
</evidence>
<dbReference type="InterPro" id="IPR041682">
    <property type="entry name" value="AAA_14"/>
</dbReference>
<dbReference type="InterPro" id="IPR027417">
    <property type="entry name" value="P-loop_NTPase"/>
</dbReference>
<dbReference type="Proteomes" id="UP000446866">
    <property type="component" value="Unassembled WGS sequence"/>
</dbReference>
<comment type="caution">
    <text evidence="3">The sequence shown here is derived from an EMBL/GenBank/DDBJ whole genome shotgun (WGS) entry which is preliminary data.</text>
</comment>
<accession>A0A845QGW5</accession>
<sequence length="450" mass="52334">MVFKRKIYEKMMEWKELSGSESALLIEGARRIGKSTITETFARSEYEDYILLDFAKEKKEILRNFEENIGDLDTFFRNLFLLKGKSLKPKQSVIIFDEVQLFPLARQAIKYLVADGRYDYIETGSLISIKENVKDILIPSEEYKLKMYPMDFEEFLWSTGDEITFSVVKEAFERKKALGGDIHRQVMQKFRTYMAVGGMPQAVSAFVNGRTYEEIDFVKRNILDLYEDDLKKHDTNHKERASVVFKTIPEQLSNHNSHFKLSILDKKARYERYVDAIDFVAESMMGNVCINVTAPEVALELYADRGNFKLYMGDTGLLVTQIMRTGDTSDENLYKSLIFDKLGINQGMIMENMVAQMLRVSGSALYFHEFKYQGADAAKESKYEIDFLTVRKRKIVPIEVKSSGYKQHKSFDYLLKKYDLKVQDKYILYTKDLLYEDGITYLPIYMAGLI</sequence>
<feature type="domain" description="AAA" evidence="1">
    <location>
        <begin position="22"/>
        <end position="156"/>
    </location>
</feature>
<keyword evidence="4" id="KW-1185">Reference proteome</keyword>
<dbReference type="SUPFAM" id="SSF52540">
    <property type="entry name" value="P-loop containing nucleoside triphosphate hydrolases"/>
    <property type="match status" value="1"/>
</dbReference>
<dbReference type="Pfam" id="PF13173">
    <property type="entry name" value="AAA_14"/>
    <property type="match status" value="1"/>
</dbReference>
<dbReference type="InterPro" id="IPR025420">
    <property type="entry name" value="DUF4143"/>
</dbReference>
<reference evidence="3 4" key="1">
    <citation type="submission" date="2018-08" db="EMBL/GenBank/DDBJ databases">
        <title>Murine metabolic-syndrome-specific gut microbial biobank.</title>
        <authorList>
            <person name="Liu C."/>
        </authorList>
    </citation>
    <scope>NUCLEOTIDE SEQUENCE [LARGE SCALE GENOMIC DNA]</scope>
    <source>
        <strain evidence="3 4">28</strain>
    </source>
</reference>
<keyword evidence="3" id="KW-0547">Nucleotide-binding</keyword>
<dbReference type="RefSeq" id="WP_160200944.1">
    <property type="nucleotide sequence ID" value="NZ_QXWK01000004.1"/>
</dbReference>
<dbReference type="GO" id="GO:0005524">
    <property type="term" value="F:ATP binding"/>
    <property type="evidence" value="ECO:0007669"/>
    <property type="project" value="UniProtKB-KW"/>
</dbReference>
<feature type="domain" description="DUF4143" evidence="2">
    <location>
        <begin position="227"/>
        <end position="403"/>
    </location>
</feature>
<dbReference type="PANTHER" id="PTHR33295">
    <property type="entry name" value="ATPASE"/>
    <property type="match status" value="1"/>
</dbReference>
<keyword evidence="3" id="KW-0067">ATP-binding</keyword>
<evidence type="ECO:0000259" key="1">
    <source>
        <dbReference type="Pfam" id="PF13173"/>
    </source>
</evidence>
<name>A0A845QGW5_9FIRM</name>
<protein>
    <submittedName>
        <fullName evidence="3">ATP-binding protein</fullName>
    </submittedName>
</protein>
<proteinExistence type="predicted"/>
<gene>
    <name evidence="3" type="ORF">D0435_03015</name>
</gene>
<dbReference type="PANTHER" id="PTHR33295:SF7">
    <property type="entry name" value="ATPASE"/>
    <property type="match status" value="1"/>
</dbReference>
<organism evidence="3 4">
    <name type="scientific">Anaerotruncus colihominis</name>
    <dbReference type="NCBI Taxonomy" id="169435"/>
    <lineage>
        <taxon>Bacteria</taxon>
        <taxon>Bacillati</taxon>
        <taxon>Bacillota</taxon>
        <taxon>Clostridia</taxon>
        <taxon>Eubacteriales</taxon>
        <taxon>Oscillospiraceae</taxon>
        <taxon>Anaerotruncus</taxon>
    </lineage>
</organism>
<dbReference type="EMBL" id="QXWK01000004">
    <property type="protein sequence ID" value="NBH60644.1"/>
    <property type="molecule type" value="Genomic_DNA"/>
</dbReference>
<evidence type="ECO:0000313" key="4">
    <source>
        <dbReference type="Proteomes" id="UP000446866"/>
    </source>
</evidence>
<dbReference type="Pfam" id="PF13635">
    <property type="entry name" value="DUF4143"/>
    <property type="match status" value="1"/>
</dbReference>
<dbReference type="AlphaFoldDB" id="A0A845QGW5"/>
<evidence type="ECO:0000259" key="2">
    <source>
        <dbReference type="Pfam" id="PF13635"/>
    </source>
</evidence>